<dbReference type="PANTHER" id="PTHR12080:SF59">
    <property type="entry name" value="HEPATIC AND GLIAL CELL ADHESION MOLECULE"/>
    <property type="match status" value="1"/>
</dbReference>
<evidence type="ECO:0000313" key="8">
    <source>
        <dbReference type="Proteomes" id="UP001221898"/>
    </source>
</evidence>
<comment type="caution">
    <text evidence="7">The sequence shown here is derived from an EMBL/GenBank/DDBJ whole genome shotgun (WGS) entry which is preliminary data.</text>
</comment>
<reference evidence="7" key="1">
    <citation type="journal article" date="2023" name="Science">
        <title>Genome structures resolve the early diversification of teleost fishes.</title>
        <authorList>
            <person name="Parey E."/>
            <person name="Louis A."/>
            <person name="Montfort J."/>
            <person name="Bouchez O."/>
            <person name="Roques C."/>
            <person name="Iampietro C."/>
            <person name="Lluch J."/>
            <person name="Castinel A."/>
            <person name="Donnadieu C."/>
            <person name="Desvignes T."/>
            <person name="Floi Bucao C."/>
            <person name="Jouanno E."/>
            <person name="Wen M."/>
            <person name="Mejri S."/>
            <person name="Dirks R."/>
            <person name="Jansen H."/>
            <person name="Henkel C."/>
            <person name="Chen W.J."/>
            <person name="Zahm M."/>
            <person name="Cabau C."/>
            <person name="Klopp C."/>
            <person name="Thompson A.W."/>
            <person name="Robinson-Rechavi M."/>
            <person name="Braasch I."/>
            <person name="Lecointre G."/>
            <person name="Bobe J."/>
            <person name="Postlethwait J.H."/>
            <person name="Berthelot C."/>
            <person name="Roest Crollius H."/>
            <person name="Guiguen Y."/>
        </authorList>
    </citation>
    <scope>NUCLEOTIDE SEQUENCE</scope>
    <source>
        <strain evidence="7">NC1722</strain>
    </source>
</reference>
<evidence type="ECO:0000256" key="5">
    <source>
        <dbReference type="SAM" id="Phobius"/>
    </source>
</evidence>
<dbReference type="PANTHER" id="PTHR12080">
    <property type="entry name" value="SIGNALING LYMPHOCYTIC ACTIVATION MOLECULE"/>
    <property type="match status" value="1"/>
</dbReference>
<dbReference type="Gene3D" id="2.60.40.10">
    <property type="entry name" value="Immunoglobulins"/>
    <property type="match status" value="1"/>
</dbReference>
<dbReference type="AlphaFoldDB" id="A0AAD7WVH7"/>
<dbReference type="Pfam" id="PF07686">
    <property type="entry name" value="V-set"/>
    <property type="match status" value="1"/>
</dbReference>
<dbReference type="SUPFAM" id="SSF48726">
    <property type="entry name" value="Immunoglobulin"/>
    <property type="match status" value="1"/>
</dbReference>
<evidence type="ECO:0000313" key="7">
    <source>
        <dbReference type="EMBL" id="KAJ8409799.1"/>
    </source>
</evidence>
<feature type="domain" description="Immunoglobulin V-set" evidence="6">
    <location>
        <begin position="63"/>
        <end position="147"/>
    </location>
</feature>
<dbReference type="InterPro" id="IPR015631">
    <property type="entry name" value="CD2/SLAM_rcpt"/>
</dbReference>
<keyword evidence="3 5" id="KW-0472">Membrane</keyword>
<dbReference type="GO" id="GO:0005911">
    <property type="term" value="C:cell-cell junction"/>
    <property type="evidence" value="ECO:0007669"/>
    <property type="project" value="TreeGrafter"/>
</dbReference>
<evidence type="ECO:0000256" key="1">
    <source>
        <dbReference type="ARBA" id="ARBA00004370"/>
    </source>
</evidence>
<protein>
    <recommendedName>
        <fullName evidence="6">Immunoglobulin V-set domain-containing protein</fullName>
    </recommendedName>
</protein>
<evidence type="ECO:0000259" key="6">
    <source>
        <dbReference type="Pfam" id="PF07686"/>
    </source>
</evidence>
<keyword evidence="4" id="KW-0325">Glycoprotein</keyword>
<sequence length="276" mass="30781">MIKTRKQTSLSVAVWFFWGGASFASLPLFRLMKLTMKQKIAWFLLILNFILLHFSAGAIPIAVNGIINGSVTLPSGYQGSNPTQIQWDIKKNLIVTYFVGDAARILPDRFKGRMHLDEGNGTLRIDRLRMEDSNTYSVRLFHGGAQHTADVTLSIYEKTGTPKLQVLPEMVDSGLCSMSVRCTTLHGLWISATKGSIGCSVSNPASTSSAPLLPVPSTCYIPIDDPDNNPNPDQRFYYSSIVIVIVYQGVVEMELQDHRRRKQRRMADVKTSRVDV</sequence>
<keyword evidence="5" id="KW-1133">Transmembrane helix</keyword>
<name>A0AAD7WVH7_9TELE</name>
<evidence type="ECO:0000256" key="2">
    <source>
        <dbReference type="ARBA" id="ARBA00022729"/>
    </source>
</evidence>
<keyword evidence="5" id="KW-0812">Transmembrane</keyword>
<dbReference type="InterPro" id="IPR013783">
    <property type="entry name" value="Ig-like_fold"/>
</dbReference>
<evidence type="ECO:0000256" key="4">
    <source>
        <dbReference type="ARBA" id="ARBA00023180"/>
    </source>
</evidence>
<dbReference type="InterPro" id="IPR036179">
    <property type="entry name" value="Ig-like_dom_sf"/>
</dbReference>
<dbReference type="GO" id="GO:0016020">
    <property type="term" value="C:membrane"/>
    <property type="evidence" value="ECO:0007669"/>
    <property type="project" value="UniProtKB-SubCell"/>
</dbReference>
<proteinExistence type="predicted"/>
<dbReference type="EMBL" id="JAINUG010000029">
    <property type="protein sequence ID" value="KAJ8409799.1"/>
    <property type="molecule type" value="Genomic_DNA"/>
</dbReference>
<keyword evidence="8" id="KW-1185">Reference proteome</keyword>
<organism evidence="7 8">
    <name type="scientific">Aldrovandia affinis</name>
    <dbReference type="NCBI Taxonomy" id="143900"/>
    <lineage>
        <taxon>Eukaryota</taxon>
        <taxon>Metazoa</taxon>
        <taxon>Chordata</taxon>
        <taxon>Craniata</taxon>
        <taxon>Vertebrata</taxon>
        <taxon>Euteleostomi</taxon>
        <taxon>Actinopterygii</taxon>
        <taxon>Neopterygii</taxon>
        <taxon>Teleostei</taxon>
        <taxon>Notacanthiformes</taxon>
        <taxon>Halosauridae</taxon>
        <taxon>Aldrovandia</taxon>
    </lineage>
</organism>
<feature type="transmembrane region" description="Helical" evidence="5">
    <location>
        <begin position="41"/>
        <end position="63"/>
    </location>
</feature>
<evidence type="ECO:0000256" key="3">
    <source>
        <dbReference type="ARBA" id="ARBA00023136"/>
    </source>
</evidence>
<keyword evidence="2" id="KW-0732">Signal</keyword>
<feature type="transmembrane region" description="Helical" evidence="5">
    <location>
        <begin position="12"/>
        <end position="29"/>
    </location>
</feature>
<accession>A0AAD7WVH7</accession>
<dbReference type="Proteomes" id="UP001221898">
    <property type="component" value="Unassembled WGS sequence"/>
</dbReference>
<comment type="subcellular location">
    <subcellularLocation>
        <location evidence="1">Membrane</location>
    </subcellularLocation>
</comment>
<gene>
    <name evidence="7" type="ORF">AAFF_G00218580</name>
</gene>
<dbReference type="InterPro" id="IPR013106">
    <property type="entry name" value="Ig_V-set"/>
</dbReference>